<dbReference type="InterPro" id="IPR000620">
    <property type="entry name" value="EamA_dom"/>
</dbReference>
<evidence type="ECO:0000256" key="5">
    <source>
        <dbReference type="ARBA" id="ARBA00022692"/>
    </source>
</evidence>
<evidence type="ECO:0000256" key="7">
    <source>
        <dbReference type="ARBA" id="ARBA00023136"/>
    </source>
</evidence>
<feature type="transmembrane region" description="Helical" evidence="8">
    <location>
        <begin position="102"/>
        <end position="124"/>
    </location>
</feature>
<evidence type="ECO:0000256" key="8">
    <source>
        <dbReference type="SAM" id="Phobius"/>
    </source>
</evidence>
<feature type="transmembrane region" description="Helical" evidence="8">
    <location>
        <begin position="154"/>
        <end position="172"/>
    </location>
</feature>
<feature type="transmembrane region" description="Helical" evidence="8">
    <location>
        <begin position="240"/>
        <end position="258"/>
    </location>
</feature>
<dbReference type="InterPro" id="IPR004626">
    <property type="entry name" value="RarD"/>
</dbReference>
<feature type="transmembrane region" description="Helical" evidence="8">
    <location>
        <begin position="65"/>
        <end position="82"/>
    </location>
</feature>
<evidence type="ECO:0000256" key="2">
    <source>
        <dbReference type="ARBA" id="ARBA00007362"/>
    </source>
</evidence>
<evidence type="ECO:0000313" key="10">
    <source>
        <dbReference type="EMBL" id="PCI97594.1"/>
    </source>
</evidence>
<feature type="transmembrane region" description="Helical" evidence="8">
    <location>
        <begin position="270"/>
        <end position="287"/>
    </location>
</feature>
<protein>
    <submittedName>
        <fullName evidence="10">Protein RarD</fullName>
    </submittedName>
</protein>
<dbReference type="Pfam" id="PF00892">
    <property type="entry name" value="EamA"/>
    <property type="match status" value="1"/>
</dbReference>
<dbReference type="PANTHER" id="PTHR22911">
    <property type="entry name" value="ACYL-MALONYL CONDENSING ENZYME-RELATED"/>
    <property type="match status" value="1"/>
</dbReference>
<dbReference type="NCBIfam" id="TIGR00688">
    <property type="entry name" value="rarD"/>
    <property type="match status" value="1"/>
</dbReference>
<feature type="transmembrane region" description="Helical" evidence="8">
    <location>
        <begin position="293"/>
        <end position="313"/>
    </location>
</feature>
<feature type="transmembrane region" description="Helical" evidence="8">
    <location>
        <begin position="6"/>
        <end position="22"/>
    </location>
</feature>
<gene>
    <name evidence="10" type="primary">rarD</name>
    <name evidence="10" type="ORF">COB13_15350</name>
</gene>
<feature type="transmembrane region" description="Helical" evidence="8">
    <location>
        <begin position="205"/>
        <end position="225"/>
    </location>
</feature>
<feature type="transmembrane region" description="Helical" evidence="8">
    <location>
        <begin position="34"/>
        <end position="53"/>
    </location>
</feature>
<evidence type="ECO:0000256" key="6">
    <source>
        <dbReference type="ARBA" id="ARBA00022989"/>
    </source>
</evidence>
<evidence type="ECO:0000256" key="1">
    <source>
        <dbReference type="ARBA" id="ARBA00004651"/>
    </source>
</evidence>
<comment type="subcellular location">
    <subcellularLocation>
        <location evidence="1">Cell membrane</location>
        <topology evidence="1">Multi-pass membrane protein</topology>
    </subcellularLocation>
</comment>
<dbReference type="GO" id="GO:0005886">
    <property type="term" value="C:plasma membrane"/>
    <property type="evidence" value="ECO:0007669"/>
    <property type="project" value="UniProtKB-SubCell"/>
</dbReference>
<reference evidence="10" key="2">
    <citation type="journal article" date="2018" name="ISME J.">
        <title>A dynamic microbial community with high functional redundancy inhabits the cold, oxic subseafloor aquifer.</title>
        <authorList>
            <person name="Tully B.J."/>
            <person name="Wheat C.G."/>
            <person name="Glazer B.T."/>
            <person name="Huber J.A."/>
        </authorList>
    </citation>
    <scope>NUCLEOTIDE SEQUENCE</scope>
    <source>
        <strain evidence="10">NORP83</strain>
    </source>
</reference>
<evidence type="ECO:0000256" key="3">
    <source>
        <dbReference type="ARBA" id="ARBA00022448"/>
    </source>
</evidence>
<evidence type="ECO:0000259" key="9">
    <source>
        <dbReference type="Pfam" id="PF00892"/>
    </source>
</evidence>
<keyword evidence="6 8" id="KW-1133">Transmembrane helix</keyword>
<keyword evidence="5 8" id="KW-0812">Transmembrane</keyword>
<feature type="domain" description="EamA" evidence="9">
    <location>
        <begin position="34"/>
        <end position="168"/>
    </location>
</feature>
<keyword evidence="4" id="KW-1003">Cell membrane</keyword>
<feature type="transmembrane region" description="Helical" evidence="8">
    <location>
        <begin position="178"/>
        <end position="193"/>
    </location>
</feature>
<proteinExistence type="inferred from homology"/>
<comment type="caution">
    <text evidence="10">The sequence shown here is derived from an EMBL/GenBank/DDBJ whole genome shotgun (WGS) entry which is preliminary data.</text>
</comment>
<reference key="1">
    <citation type="submission" date="2017-08" db="EMBL/GenBank/DDBJ databases">
        <title>A dynamic microbial community with high functional redundancy inhabits the cold, oxic subseafloor aquifer.</title>
        <authorList>
            <person name="Tully B.J."/>
            <person name="Wheat C.G."/>
            <person name="Glazer B.T."/>
            <person name="Huber J.A."/>
        </authorList>
    </citation>
    <scope>NUCLEOTIDE SEQUENCE [LARGE SCALE GENOMIC DNA]</scope>
</reference>
<evidence type="ECO:0000256" key="4">
    <source>
        <dbReference type="ARBA" id="ARBA00022475"/>
    </source>
</evidence>
<keyword evidence="3" id="KW-0813">Transport</keyword>
<keyword evidence="7 8" id="KW-0472">Membrane</keyword>
<sequence>MSGFFVFTLLVIIPIFRPTIGNKMLSPEDKDYRLGLIYTVSAFLIWGIVVLFFKQISHVPPFELIAHRSIWSLVLLAFIISISKKWPIIFDALKSPKLMTTLAFSSVLILFNWSLFIWAILNGYIIEASLGYFINPLLNVLLGVLLFKEKLSKAQMLAIGLAGIAIIIRLVLAGTFPWIALTLAVSFATYGYIRKTVKIGAAEGLFIELLIMLLPVLGFLYYWHINYGLSFGTIDTRTDVMLIAAGAVTAIPLLLFSAGVRRIKLSTLGLLQYIAPSIQFMIGLYYGEPFSTIDAIVFGLIWMACLVYSVSAFKKEAAV</sequence>
<dbReference type="InterPro" id="IPR037185">
    <property type="entry name" value="EmrE-like"/>
</dbReference>
<dbReference type="EMBL" id="NVUS01000028">
    <property type="protein sequence ID" value="PCI97594.1"/>
    <property type="molecule type" value="Genomic_DNA"/>
</dbReference>
<comment type="similarity">
    <text evidence="2">Belongs to the EamA transporter family.</text>
</comment>
<dbReference type="SUPFAM" id="SSF103481">
    <property type="entry name" value="Multidrug resistance efflux transporter EmrE"/>
    <property type="match status" value="1"/>
</dbReference>
<dbReference type="PANTHER" id="PTHR22911:SF137">
    <property type="entry name" value="SOLUTE CARRIER FAMILY 35 MEMBER G2-RELATED"/>
    <property type="match status" value="1"/>
</dbReference>
<feature type="transmembrane region" description="Helical" evidence="8">
    <location>
        <begin position="130"/>
        <end position="147"/>
    </location>
</feature>
<accession>A0A2A4YS48</accession>
<name>A0A2A4YS48_9PROT</name>
<dbReference type="AlphaFoldDB" id="A0A2A4YS48"/>
<organism evidence="10">
    <name type="scientific">OCS116 cluster bacterium</name>
    <dbReference type="NCBI Taxonomy" id="2030921"/>
    <lineage>
        <taxon>Bacteria</taxon>
        <taxon>Pseudomonadati</taxon>
        <taxon>Pseudomonadota</taxon>
        <taxon>Alphaproteobacteria</taxon>
        <taxon>OCS116 cluster</taxon>
    </lineage>
</organism>